<proteinExistence type="predicted"/>
<keyword evidence="2" id="KW-1185">Reference proteome</keyword>
<protein>
    <recommendedName>
        <fullName evidence="3">Vacuolar protein sorting-associated protein 51 homolog</fullName>
    </recommendedName>
</protein>
<dbReference type="Proteomes" id="UP000707731">
    <property type="component" value="Unassembled WGS sequence"/>
</dbReference>
<name>A0ABS0D6X6_9NOCA</name>
<sequence length="239" mass="26036">MGQIRSFVQDLDPSKPAEAEMRQHIETLARLAASKAEFFELQVATSLRTAGSEDNQTVPVEAVLNSASETHAYSSKSSGAISDTAVAALRSFCGGTKDEIVTGVGALITNGLATFLGDASASESTLKKYYVMTEGFSVIRVDLMAWQLKIESSGIQNRLEKVSAFVLVKSAVDLQKIRFNTFLNLYQRQLNSMKLEDKDVQAALGTARDIYKNFLQPAISRRDGVMADRQSFNLALLPG</sequence>
<comment type="caution">
    <text evidence="1">The sequence shown here is derived from an EMBL/GenBank/DDBJ whole genome shotgun (WGS) entry which is preliminary data.</text>
</comment>
<evidence type="ECO:0000313" key="2">
    <source>
        <dbReference type="Proteomes" id="UP000707731"/>
    </source>
</evidence>
<organism evidence="1 2">
    <name type="scientific">Nocardia higoensis</name>
    <dbReference type="NCBI Taxonomy" id="228599"/>
    <lineage>
        <taxon>Bacteria</taxon>
        <taxon>Bacillati</taxon>
        <taxon>Actinomycetota</taxon>
        <taxon>Actinomycetes</taxon>
        <taxon>Mycobacteriales</taxon>
        <taxon>Nocardiaceae</taxon>
        <taxon>Nocardia</taxon>
    </lineage>
</organism>
<reference evidence="1 2" key="1">
    <citation type="submission" date="2020-10" db="EMBL/GenBank/DDBJ databases">
        <title>Identification of Nocardia species via Next-generation sequencing and recognition of intraspecies genetic diversity.</title>
        <authorList>
            <person name="Li P."/>
            <person name="Li P."/>
            <person name="Lu B."/>
        </authorList>
    </citation>
    <scope>NUCLEOTIDE SEQUENCE [LARGE SCALE GENOMIC DNA]</scope>
    <source>
        <strain evidence="1 2">BJ06-0143</strain>
    </source>
</reference>
<accession>A0ABS0D6X6</accession>
<evidence type="ECO:0008006" key="3">
    <source>
        <dbReference type="Google" id="ProtNLM"/>
    </source>
</evidence>
<dbReference type="EMBL" id="JADLQN010000001">
    <property type="protein sequence ID" value="MBF6354229.1"/>
    <property type="molecule type" value="Genomic_DNA"/>
</dbReference>
<dbReference type="RefSeq" id="WP_195001022.1">
    <property type="nucleotide sequence ID" value="NZ_JADLQN010000001.1"/>
</dbReference>
<evidence type="ECO:0000313" key="1">
    <source>
        <dbReference type="EMBL" id="MBF6354229.1"/>
    </source>
</evidence>
<gene>
    <name evidence="1" type="ORF">IU449_06685</name>
</gene>